<evidence type="ECO:0000256" key="1">
    <source>
        <dbReference type="SAM" id="MobiDB-lite"/>
    </source>
</evidence>
<feature type="region of interest" description="Disordered" evidence="1">
    <location>
        <begin position="1"/>
        <end position="110"/>
    </location>
</feature>
<accession>A0A9Q1KPN1</accession>
<feature type="domain" description="DUF4283" evidence="2">
    <location>
        <begin position="125"/>
        <end position="197"/>
    </location>
</feature>
<dbReference type="AlphaFoldDB" id="A0A9Q1KPN1"/>
<feature type="compositionally biased region" description="Polar residues" evidence="1">
    <location>
        <begin position="71"/>
        <end position="80"/>
    </location>
</feature>
<dbReference type="InterPro" id="IPR025558">
    <property type="entry name" value="DUF4283"/>
</dbReference>
<reference evidence="3" key="1">
    <citation type="submission" date="2022-04" db="EMBL/GenBank/DDBJ databases">
        <title>Carnegiea gigantea Genome sequencing and assembly v2.</title>
        <authorList>
            <person name="Copetti D."/>
            <person name="Sanderson M.J."/>
            <person name="Burquez A."/>
            <person name="Wojciechowski M.F."/>
        </authorList>
    </citation>
    <scope>NUCLEOTIDE SEQUENCE</scope>
    <source>
        <strain evidence="3">SGP5-SGP5p</strain>
        <tissue evidence="3">Aerial part</tissue>
    </source>
</reference>
<gene>
    <name evidence="3" type="ORF">Cgig2_022841</name>
</gene>
<organism evidence="3 4">
    <name type="scientific">Carnegiea gigantea</name>
    <dbReference type="NCBI Taxonomy" id="171969"/>
    <lineage>
        <taxon>Eukaryota</taxon>
        <taxon>Viridiplantae</taxon>
        <taxon>Streptophyta</taxon>
        <taxon>Embryophyta</taxon>
        <taxon>Tracheophyta</taxon>
        <taxon>Spermatophyta</taxon>
        <taxon>Magnoliopsida</taxon>
        <taxon>eudicotyledons</taxon>
        <taxon>Gunneridae</taxon>
        <taxon>Pentapetalae</taxon>
        <taxon>Caryophyllales</taxon>
        <taxon>Cactineae</taxon>
        <taxon>Cactaceae</taxon>
        <taxon>Cactoideae</taxon>
        <taxon>Echinocereeae</taxon>
        <taxon>Carnegiea</taxon>
    </lineage>
</organism>
<name>A0A9Q1KPN1_9CARY</name>
<comment type="caution">
    <text evidence="3">The sequence shown here is derived from an EMBL/GenBank/DDBJ whole genome shotgun (WGS) entry which is preliminary data.</text>
</comment>
<dbReference type="OrthoDB" id="1436208at2759"/>
<feature type="compositionally biased region" description="Acidic residues" evidence="1">
    <location>
        <begin position="96"/>
        <end position="108"/>
    </location>
</feature>
<keyword evidence="4" id="KW-1185">Reference proteome</keyword>
<feature type="region of interest" description="Disordered" evidence="1">
    <location>
        <begin position="248"/>
        <end position="352"/>
    </location>
</feature>
<dbReference type="Pfam" id="PF14111">
    <property type="entry name" value="DUF4283"/>
    <property type="match status" value="1"/>
</dbReference>
<evidence type="ECO:0000313" key="3">
    <source>
        <dbReference type="EMBL" id="KAJ8447112.1"/>
    </source>
</evidence>
<protein>
    <recommendedName>
        <fullName evidence="2">DUF4283 domain-containing protein</fullName>
    </recommendedName>
</protein>
<evidence type="ECO:0000313" key="4">
    <source>
        <dbReference type="Proteomes" id="UP001153076"/>
    </source>
</evidence>
<feature type="compositionally biased region" description="Polar residues" evidence="1">
    <location>
        <begin position="323"/>
        <end position="333"/>
    </location>
</feature>
<evidence type="ECO:0000259" key="2">
    <source>
        <dbReference type="Pfam" id="PF14111"/>
    </source>
</evidence>
<sequence length="352" mass="39053">MSELPKGSGRTANHTAEEADQLARSTKKMKRSTLGQPLEPEGITDVEMGDNDLQSPHRDETARISILPGFSTGNNPNLTFDTRENPIWDENGGGDVSEDDEPPEEDDPTCPTILLTAAEKRLLREPWRNALIIKMFDRGIGFLQLKRRLNVKWALKGDFSLIDIGHDYYVTQFSNLDDYEHVMTSDPWMIGDNYLVFASGTKFCSGRGSHNLFDSGEEFASNLEGELNMAGNVGSRFRTLANFDLNMGLESEDDPARNQEDSMPALEEPNLEGDNFGGSSPALITQPSLGNDNEENIIPSENNSQQIPLVSRTRGDAHMPRQSPRQAHITSSPHHLKPFTCNPTEGSYNQTS</sequence>
<proteinExistence type="predicted"/>
<feature type="compositionally biased region" description="Polar residues" evidence="1">
    <location>
        <begin position="341"/>
        <end position="352"/>
    </location>
</feature>
<dbReference type="EMBL" id="JAKOGI010000041">
    <property type="protein sequence ID" value="KAJ8447112.1"/>
    <property type="molecule type" value="Genomic_DNA"/>
</dbReference>
<dbReference type="Proteomes" id="UP001153076">
    <property type="component" value="Unassembled WGS sequence"/>
</dbReference>